<dbReference type="InterPro" id="IPR017850">
    <property type="entry name" value="Alkaline_phosphatase_core_sf"/>
</dbReference>
<name>H5SJR3_9BACT</name>
<proteinExistence type="predicted"/>
<accession>H5SJR3</accession>
<dbReference type="InterPro" id="IPR015943">
    <property type="entry name" value="WD40/YVTN_repeat-like_dom_sf"/>
</dbReference>
<dbReference type="EMBL" id="AP011746">
    <property type="protein sequence ID" value="BAL56399.1"/>
    <property type="molecule type" value="Genomic_DNA"/>
</dbReference>
<dbReference type="InterPro" id="IPR051200">
    <property type="entry name" value="Host-pathogen_enzymatic-act"/>
</dbReference>
<reference evidence="1" key="2">
    <citation type="journal article" date="2012" name="PLoS ONE">
        <title>A Deeply Branching Thermophilic Bacterium with an Ancient Acetyl-CoA Pathway Dominates a Subsurface Ecosystem.</title>
        <authorList>
            <person name="Takami H."/>
            <person name="Noguchi H."/>
            <person name="Takaki Y."/>
            <person name="Uchiyama I."/>
            <person name="Toyoda A."/>
            <person name="Nishi S."/>
            <person name="Chee G.-J."/>
            <person name="Arai W."/>
            <person name="Nunoura T."/>
            <person name="Itoh T."/>
            <person name="Hattori M."/>
            <person name="Takai K."/>
        </authorList>
    </citation>
    <scope>NUCLEOTIDE SEQUENCE</scope>
</reference>
<dbReference type="PANTHER" id="PTHR47197:SF3">
    <property type="entry name" value="DIHYDRO-HEME D1 DEHYDROGENASE"/>
    <property type="match status" value="1"/>
</dbReference>
<dbReference type="PANTHER" id="PTHR47197">
    <property type="entry name" value="PROTEIN NIRF"/>
    <property type="match status" value="1"/>
</dbReference>
<protein>
    <submittedName>
        <fullName evidence="1">Hypothetical conserved protein</fullName>
    </submittedName>
</protein>
<dbReference type="Gene3D" id="3.40.720.10">
    <property type="entry name" value="Alkaline Phosphatase, subunit A"/>
    <property type="match status" value="2"/>
</dbReference>
<dbReference type="Gene3D" id="2.130.10.10">
    <property type="entry name" value="YVTN repeat-like/Quinoprotein amine dehydrogenase"/>
    <property type="match status" value="3"/>
</dbReference>
<dbReference type="SUPFAM" id="SSF50974">
    <property type="entry name" value="Nitrous oxide reductase, N-terminal domain"/>
    <property type="match status" value="1"/>
</dbReference>
<dbReference type="AlphaFoldDB" id="H5SJR3"/>
<evidence type="ECO:0000313" key="1">
    <source>
        <dbReference type="EMBL" id="BAL56399.1"/>
    </source>
</evidence>
<reference evidence="1" key="1">
    <citation type="journal article" date="2005" name="Environ. Microbiol.">
        <title>Genetic and functional properties of uncultivated thermophilic crenarchaeotes from a subsurface gold mine as revealed by analysis of genome fragments.</title>
        <authorList>
            <person name="Nunoura T."/>
            <person name="Hirayama H."/>
            <person name="Takami H."/>
            <person name="Oida H."/>
            <person name="Nishi S."/>
            <person name="Shimamura S."/>
            <person name="Suzuki Y."/>
            <person name="Inagaki F."/>
            <person name="Takai K."/>
            <person name="Nealson K.H."/>
            <person name="Horikoshi K."/>
        </authorList>
    </citation>
    <scope>NUCLEOTIDE SEQUENCE</scope>
</reference>
<organism evidence="1">
    <name type="scientific">uncultured Planctomycetota bacterium</name>
    <dbReference type="NCBI Taxonomy" id="120965"/>
    <lineage>
        <taxon>Bacteria</taxon>
        <taxon>Pseudomonadati</taxon>
        <taxon>Planctomycetota</taxon>
        <taxon>environmental samples</taxon>
    </lineage>
</organism>
<dbReference type="InterPro" id="IPR011048">
    <property type="entry name" value="Haem_d1_sf"/>
</dbReference>
<dbReference type="Pfam" id="PF10282">
    <property type="entry name" value="Lactonase"/>
    <property type="match status" value="1"/>
</dbReference>
<dbReference type="SUPFAM" id="SSF51004">
    <property type="entry name" value="C-terminal (heme d1) domain of cytochrome cd1-nitrite reductase"/>
    <property type="match status" value="1"/>
</dbReference>
<sequence>MYCNLPSHLPAPRYLLLHWLLGLAVLFCAWRPSSPQQKAPDPKPVLPGPQPDGRVQLPNQWSLRPAGTQLELGDFPVNMALHPTGRWLAILHAGHSEHEVIVVDTQRRRITCRVPLEQTFYGLCFSPQGDRLFVSGGEFAVVHEWQFEDGLLFKHHAWPVAEEKSNFVCSGLALDSEGKTLYAAGVFGDAISIRPLSPQGTYHLVSLPENSHPYAVLPDKSGRRLFASLWAKEAVAVLDLDNKQVVATWPTEKHPTEMLLSPDGKTLYVACANSTKVSVIDTETGKGLETLHCALYPAAPVGNTPNSIALTPDGKMLFVANADNNNVAAFSVAERGQAKPLGFIPVGWYPTCVRYNPQTKQILVTNGKGATPLANPQGPQPGVPAANTTRQYIARLFRGTLSIINLPDPKQLASYTRQAYECSPLRPDLGTTGQRDPDNPIPAKVGDPSPIKYCIYIIKENRTYDQVFGDMPEGNGDANLCLFPEPVTPNHHKLAREFVLLDNFYVESEVSADGHEWSTAAYCTDFVERIWPLTYRGSPKKKLSFYPSEGEKDHLARPAGGYIWERCREAGISYYSLGEFIATGKTLKDPGRARIKSLEGHFDPWYRGWDLDYPDVKRAERFIELLRGWEEKGEMPRFLVMRLPNDHTAGTRVGAWTPRAMVADNDWALGMVVEAVSRSRFWKETAIFVVEDDAQNGPDHVDAHRTVALVISPYTKRRFVDSNLYSTSSMLRTMELILGLQPMSQFDAAARPMYHSFTAKPDFTPYQAVRPQVDLEERNKPTAWGADLSEKMDLTKEDAIDDILFNEIIWRSIKGANSPMPPPVRAAFVFPHLKNDDDDDDQS</sequence>
<gene>
    <name evidence="1" type="ORF">HGMM_F37F03C22</name>
</gene>
<dbReference type="InterPro" id="IPR011045">
    <property type="entry name" value="N2O_reductase_N"/>
</dbReference>
<dbReference type="InterPro" id="IPR019405">
    <property type="entry name" value="Lactonase_7-beta_prop"/>
</dbReference>
<dbReference type="SUPFAM" id="SSF53649">
    <property type="entry name" value="Alkaline phosphatase-like"/>
    <property type="match status" value="1"/>
</dbReference>